<feature type="coiled-coil region" evidence="4">
    <location>
        <begin position="149"/>
        <end position="197"/>
    </location>
</feature>
<comment type="subcellular location">
    <subcellularLocation>
        <location evidence="1">Nucleus</location>
    </subcellularLocation>
</comment>
<proteinExistence type="inferred from homology"/>
<sequence>MGVDTFEQSSGLPPSPDAIVDKLREVVSASPDAHDPVVLQIRANTLIGRLKALNREANSATRLRKEETAAARHEMDQSHLGLQNLLYEKRHLEREIEKCRQFASVYQDVPLYTLDDFIQIAPPEARSDDVLTDEHQLMLNRLSFELAERQRLDLKRRELLKKKEEMLKQSKSKQDTLDNVKSQIDQLIKSASDIQKKVDELVQIPDGNTTSSV</sequence>
<evidence type="ECO:0000313" key="6">
    <source>
        <dbReference type="Proteomes" id="UP001556367"/>
    </source>
</evidence>
<dbReference type="Pfam" id="PF09766">
    <property type="entry name" value="FmiP_Thoc5"/>
    <property type="match status" value="1"/>
</dbReference>
<dbReference type="PANTHER" id="PTHR13375">
    <property type="entry name" value="FMS INTERACTING PROTEIN"/>
    <property type="match status" value="1"/>
</dbReference>
<evidence type="ECO:0000256" key="2">
    <source>
        <dbReference type="ARBA" id="ARBA00008044"/>
    </source>
</evidence>
<accession>A0ABR3J4G2</accession>
<keyword evidence="6" id="KW-1185">Reference proteome</keyword>
<evidence type="ECO:0000256" key="3">
    <source>
        <dbReference type="ARBA" id="ARBA00023242"/>
    </source>
</evidence>
<reference evidence="6" key="1">
    <citation type="submission" date="2024-06" db="EMBL/GenBank/DDBJ databases">
        <title>Multi-omics analyses provide insights into the biosynthesis of the anticancer antibiotic pleurotin in Hohenbuehelia grisea.</title>
        <authorList>
            <person name="Weaver J.A."/>
            <person name="Alberti F."/>
        </authorList>
    </citation>
    <scope>NUCLEOTIDE SEQUENCE [LARGE SCALE GENOMIC DNA]</scope>
    <source>
        <strain evidence="6">T-177</strain>
    </source>
</reference>
<dbReference type="PANTHER" id="PTHR13375:SF3">
    <property type="entry name" value="THO COMPLEX SUBUNIT 5 HOMOLOG"/>
    <property type="match status" value="1"/>
</dbReference>
<dbReference type="EMBL" id="JASNQZ010000012">
    <property type="protein sequence ID" value="KAL0950005.1"/>
    <property type="molecule type" value="Genomic_DNA"/>
</dbReference>
<name>A0ABR3J4G2_9AGAR</name>
<evidence type="ECO:0000313" key="5">
    <source>
        <dbReference type="EMBL" id="KAL0950005.1"/>
    </source>
</evidence>
<protein>
    <recommendedName>
        <fullName evidence="7">Fms interacting protein</fullName>
    </recommendedName>
</protein>
<evidence type="ECO:0008006" key="7">
    <source>
        <dbReference type="Google" id="ProtNLM"/>
    </source>
</evidence>
<evidence type="ECO:0000256" key="1">
    <source>
        <dbReference type="ARBA" id="ARBA00004123"/>
    </source>
</evidence>
<dbReference type="InterPro" id="IPR019163">
    <property type="entry name" value="THO_Thoc5"/>
</dbReference>
<dbReference type="Proteomes" id="UP001556367">
    <property type="component" value="Unassembled WGS sequence"/>
</dbReference>
<organism evidence="5 6">
    <name type="scientific">Hohenbuehelia grisea</name>
    <dbReference type="NCBI Taxonomy" id="104357"/>
    <lineage>
        <taxon>Eukaryota</taxon>
        <taxon>Fungi</taxon>
        <taxon>Dikarya</taxon>
        <taxon>Basidiomycota</taxon>
        <taxon>Agaricomycotina</taxon>
        <taxon>Agaricomycetes</taxon>
        <taxon>Agaricomycetidae</taxon>
        <taxon>Agaricales</taxon>
        <taxon>Pleurotineae</taxon>
        <taxon>Pleurotaceae</taxon>
        <taxon>Hohenbuehelia</taxon>
    </lineage>
</organism>
<keyword evidence="3" id="KW-0539">Nucleus</keyword>
<keyword evidence="4" id="KW-0175">Coiled coil</keyword>
<gene>
    <name evidence="5" type="ORF">HGRIS_010015</name>
</gene>
<comment type="caution">
    <text evidence="5">The sequence shown here is derived from an EMBL/GenBank/DDBJ whole genome shotgun (WGS) entry which is preliminary data.</text>
</comment>
<comment type="similarity">
    <text evidence="2">Belongs to the THOC5 family.</text>
</comment>
<evidence type="ECO:0000256" key="4">
    <source>
        <dbReference type="SAM" id="Coils"/>
    </source>
</evidence>